<dbReference type="STRING" id="113653.GAH_00025"/>
<dbReference type="HOGENOM" id="CLU_1700211_0_0_2"/>
<dbReference type="InParanoid" id="A0A0F7IK25"/>
<dbReference type="Proteomes" id="UP000034723">
    <property type="component" value="Chromosome"/>
</dbReference>
<organism evidence="1 2">
    <name type="scientific">Geoglobus ahangari</name>
    <dbReference type="NCBI Taxonomy" id="113653"/>
    <lineage>
        <taxon>Archaea</taxon>
        <taxon>Methanobacteriati</taxon>
        <taxon>Methanobacteriota</taxon>
        <taxon>Archaeoglobi</taxon>
        <taxon>Archaeoglobales</taxon>
        <taxon>Archaeoglobaceae</taxon>
        <taxon>Geoglobus</taxon>
    </lineage>
</organism>
<name>A0A0F7IK25_9EURY</name>
<protein>
    <submittedName>
        <fullName evidence="1">Uncharacterized protein</fullName>
    </submittedName>
</protein>
<dbReference type="GeneID" id="24802614"/>
<keyword evidence="2" id="KW-1185">Reference proteome</keyword>
<dbReference type="EMBL" id="CP011267">
    <property type="protein sequence ID" value="AKG92613.1"/>
    <property type="molecule type" value="Genomic_DNA"/>
</dbReference>
<sequence>MRIEINQSDVFLSVDNCSNAEILLYEPIVLNQKVIEISEQSEVNSVYTVNSEHIFNLENQSANQQSKTKSKTYKNQTAITKAQAEQTEEKSTWASASKLANQTSRSIKQTLPYTKIESEIYFEKKDFVVLGLAKQKCPANFNFILKTMDILRFL</sequence>
<gene>
    <name evidence="1" type="ORF">GAH_00025</name>
</gene>
<accession>A0A0F7IK25</accession>
<proteinExistence type="predicted"/>
<evidence type="ECO:0000313" key="2">
    <source>
        <dbReference type="Proteomes" id="UP000034723"/>
    </source>
</evidence>
<dbReference type="KEGG" id="gah:GAH_00025"/>
<evidence type="ECO:0000313" key="1">
    <source>
        <dbReference type="EMBL" id="AKG92613.1"/>
    </source>
</evidence>
<reference evidence="1 2" key="1">
    <citation type="submission" date="2015-04" db="EMBL/GenBank/DDBJ databases">
        <title>The complete genome sequence of the hyperthermophilic, obligate iron-reducing archaeon Geoglobus ahangari strain 234T.</title>
        <authorList>
            <person name="Manzella M.P."/>
            <person name="Holmes D.E."/>
            <person name="Rocheleau J.M."/>
            <person name="Chung A."/>
            <person name="Reguera G."/>
            <person name="Kashefi K."/>
        </authorList>
    </citation>
    <scope>NUCLEOTIDE SEQUENCE [LARGE SCALE GENOMIC DNA]</scope>
    <source>
        <strain evidence="1 2">234</strain>
    </source>
</reference>
<dbReference type="AlphaFoldDB" id="A0A0F7IK25"/>
<dbReference type="RefSeq" id="WP_048094131.1">
    <property type="nucleotide sequence ID" value="NZ_CP011267.1"/>
</dbReference>